<dbReference type="CDD" id="cd05325">
    <property type="entry name" value="carb_red_sniffer_like_SDR_c"/>
    <property type="match status" value="1"/>
</dbReference>
<keyword evidence="4" id="KW-1185">Reference proteome</keyword>
<evidence type="ECO:0000256" key="2">
    <source>
        <dbReference type="ARBA" id="ARBA00023002"/>
    </source>
</evidence>
<dbReference type="Gene3D" id="3.40.50.720">
    <property type="entry name" value="NAD(P)-binding Rossmann-like Domain"/>
    <property type="match status" value="1"/>
</dbReference>
<evidence type="ECO:0008006" key="5">
    <source>
        <dbReference type="Google" id="ProtNLM"/>
    </source>
</evidence>
<dbReference type="InterPro" id="IPR051468">
    <property type="entry name" value="Fungal_SecMetab_SDRs"/>
</dbReference>
<proteinExistence type="predicted"/>
<dbReference type="AlphaFoldDB" id="A0A9D4MRM7"/>
<evidence type="ECO:0000256" key="1">
    <source>
        <dbReference type="ARBA" id="ARBA00022857"/>
    </source>
</evidence>
<evidence type="ECO:0000313" key="4">
    <source>
        <dbReference type="Proteomes" id="UP000828390"/>
    </source>
</evidence>
<gene>
    <name evidence="3" type="ORF">DPMN_005165</name>
</gene>
<dbReference type="SUPFAM" id="SSF51735">
    <property type="entry name" value="NAD(P)-binding Rossmann-fold domains"/>
    <property type="match status" value="1"/>
</dbReference>
<dbReference type="PANTHER" id="PTHR43544:SF7">
    <property type="entry name" value="NADB-LER2"/>
    <property type="match status" value="1"/>
</dbReference>
<dbReference type="Pfam" id="PF00106">
    <property type="entry name" value="adh_short"/>
    <property type="match status" value="1"/>
</dbReference>
<evidence type="ECO:0000313" key="3">
    <source>
        <dbReference type="EMBL" id="KAH3881241.1"/>
    </source>
</evidence>
<dbReference type="PANTHER" id="PTHR43544">
    <property type="entry name" value="SHORT-CHAIN DEHYDROGENASE/REDUCTASE"/>
    <property type="match status" value="1"/>
</dbReference>
<reference evidence="3" key="2">
    <citation type="submission" date="2020-11" db="EMBL/GenBank/DDBJ databases">
        <authorList>
            <person name="McCartney M.A."/>
            <person name="Auch B."/>
            <person name="Kono T."/>
            <person name="Mallez S."/>
            <person name="Becker A."/>
            <person name="Gohl D.M."/>
            <person name="Silverstein K.A.T."/>
            <person name="Koren S."/>
            <person name="Bechman K.B."/>
            <person name="Herman A."/>
            <person name="Abrahante J.E."/>
            <person name="Garbe J."/>
        </authorList>
    </citation>
    <scope>NUCLEOTIDE SEQUENCE</scope>
    <source>
        <strain evidence="3">Duluth1</strain>
        <tissue evidence="3">Whole animal</tissue>
    </source>
</reference>
<dbReference type="GO" id="GO:0016491">
    <property type="term" value="F:oxidoreductase activity"/>
    <property type="evidence" value="ECO:0007669"/>
    <property type="project" value="UniProtKB-KW"/>
</dbReference>
<dbReference type="InterPro" id="IPR002347">
    <property type="entry name" value="SDR_fam"/>
</dbReference>
<dbReference type="EMBL" id="JAIWYP010000001">
    <property type="protein sequence ID" value="KAH3881241.1"/>
    <property type="molecule type" value="Genomic_DNA"/>
</dbReference>
<keyword evidence="1" id="KW-0521">NADP</keyword>
<dbReference type="GO" id="GO:0005737">
    <property type="term" value="C:cytoplasm"/>
    <property type="evidence" value="ECO:0007669"/>
    <property type="project" value="TreeGrafter"/>
</dbReference>
<accession>A0A9D4MRM7</accession>
<dbReference type="PRINTS" id="PR00081">
    <property type="entry name" value="GDHRDH"/>
</dbReference>
<protein>
    <recommendedName>
        <fullName evidence="5">C-factor</fullName>
    </recommendedName>
</protein>
<dbReference type="Proteomes" id="UP000828390">
    <property type="component" value="Unassembled WGS sequence"/>
</dbReference>
<keyword evidence="2" id="KW-0560">Oxidoreductase</keyword>
<sequence length="252" mass="26832">MLAPKIVLVTGANRGIGLEFVKQFLLLKSPPKYIFACCRQPDTAEELKGVAKGNPSVHVLKLDVCDQSSIDNAKAFLESKVEGEGLNLLINNSAIISHADLYNATREDMAKVYETNAIGPLMVVKSFLPLLKKAASVDPSAAMSCNRAAIINISTGVASISENSSSGLYAYRASKAALNMITTNMSLDLKNEGILATAIHPGWVKTDMGGPNALIDTVTSVTGCMSVMEKLHGEEGTGKFYHGVRGDKIGWS</sequence>
<organism evidence="3 4">
    <name type="scientific">Dreissena polymorpha</name>
    <name type="common">Zebra mussel</name>
    <name type="synonym">Mytilus polymorpha</name>
    <dbReference type="NCBI Taxonomy" id="45954"/>
    <lineage>
        <taxon>Eukaryota</taxon>
        <taxon>Metazoa</taxon>
        <taxon>Spiralia</taxon>
        <taxon>Lophotrochozoa</taxon>
        <taxon>Mollusca</taxon>
        <taxon>Bivalvia</taxon>
        <taxon>Autobranchia</taxon>
        <taxon>Heteroconchia</taxon>
        <taxon>Euheterodonta</taxon>
        <taxon>Imparidentia</taxon>
        <taxon>Neoheterodontei</taxon>
        <taxon>Myida</taxon>
        <taxon>Dreissenoidea</taxon>
        <taxon>Dreissenidae</taxon>
        <taxon>Dreissena</taxon>
    </lineage>
</organism>
<comment type="caution">
    <text evidence="3">The sequence shown here is derived from an EMBL/GenBank/DDBJ whole genome shotgun (WGS) entry which is preliminary data.</text>
</comment>
<name>A0A9D4MRM7_DREPO</name>
<reference evidence="3" key="1">
    <citation type="journal article" date="2019" name="bioRxiv">
        <title>The Genome of the Zebra Mussel, Dreissena polymorpha: A Resource for Invasive Species Research.</title>
        <authorList>
            <person name="McCartney M.A."/>
            <person name="Auch B."/>
            <person name="Kono T."/>
            <person name="Mallez S."/>
            <person name="Zhang Y."/>
            <person name="Obille A."/>
            <person name="Becker A."/>
            <person name="Abrahante J.E."/>
            <person name="Garbe J."/>
            <person name="Badalamenti J.P."/>
            <person name="Herman A."/>
            <person name="Mangelson H."/>
            <person name="Liachko I."/>
            <person name="Sullivan S."/>
            <person name="Sone E.D."/>
            <person name="Koren S."/>
            <person name="Silverstein K.A.T."/>
            <person name="Beckman K.B."/>
            <person name="Gohl D.M."/>
        </authorList>
    </citation>
    <scope>NUCLEOTIDE SEQUENCE</scope>
    <source>
        <strain evidence="3">Duluth1</strain>
        <tissue evidence="3">Whole animal</tissue>
    </source>
</reference>
<dbReference type="InterPro" id="IPR036291">
    <property type="entry name" value="NAD(P)-bd_dom_sf"/>
</dbReference>